<dbReference type="GO" id="GO:0005829">
    <property type="term" value="C:cytosol"/>
    <property type="evidence" value="ECO:0007669"/>
    <property type="project" value="TreeGrafter"/>
</dbReference>
<dbReference type="FunFam" id="3.30.300.70:FF:000001">
    <property type="entry name" value="Ribosome maturation factor RimP"/>
    <property type="match status" value="1"/>
</dbReference>
<dbReference type="GO" id="GO:0000028">
    <property type="term" value="P:ribosomal small subunit assembly"/>
    <property type="evidence" value="ECO:0007669"/>
    <property type="project" value="TreeGrafter"/>
</dbReference>
<dbReference type="InterPro" id="IPR036847">
    <property type="entry name" value="RimP_C_sf"/>
</dbReference>
<dbReference type="AlphaFoldDB" id="A0A1W1VLG8"/>
<protein>
    <recommendedName>
        <fullName evidence="3">Ribosome maturation factor RimP</fullName>
    </recommendedName>
</protein>
<organism evidence="6 7">
    <name type="scientific">Desulfonispora thiosulfatigenes DSM 11270</name>
    <dbReference type="NCBI Taxonomy" id="656914"/>
    <lineage>
        <taxon>Bacteria</taxon>
        <taxon>Bacillati</taxon>
        <taxon>Bacillota</taxon>
        <taxon>Clostridia</taxon>
        <taxon>Eubacteriales</taxon>
        <taxon>Peptococcaceae</taxon>
        <taxon>Desulfonispora</taxon>
    </lineage>
</organism>
<sequence length="151" mass="17413">MAKVEEIIYDMADPVISELGLELVAVEYLKEGSEWFLRIYIDKEEGIELDDCEKVSHLISDKLDNYDPITQAYHLEVSSPGIERPLKKTKDFLRFLDHLVQIKTYAAIENKKTFTGILNFADEDQIILIENDVKITIPREKIAKANLVWEG</sequence>
<dbReference type="CDD" id="cd01734">
    <property type="entry name" value="YlxS_C"/>
    <property type="match status" value="1"/>
</dbReference>
<dbReference type="EMBL" id="FWWT01000022">
    <property type="protein sequence ID" value="SMB94060.1"/>
    <property type="molecule type" value="Genomic_DNA"/>
</dbReference>
<dbReference type="PANTHER" id="PTHR33867">
    <property type="entry name" value="RIBOSOME MATURATION FACTOR RIMP"/>
    <property type="match status" value="1"/>
</dbReference>
<evidence type="ECO:0000259" key="5">
    <source>
        <dbReference type="Pfam" id="PF17384"/>
    </source>
</evidence>
<dbReference type="Pfam" id="PF17384">
    <property type="entry name" value="DUF150_C"/>
    <property type="match status" value="1"/>
</dbReference>
<dbReference type="PANTHER" id="PTHR33867:SF1">
    <property type="entry name" value="RIBOSOME MATURATION FACTOR RIMP"/>
    <property type="match status" value="1"/>
</dbReference>
<dbReference type="InterPro" id="IPR028998">
    <property type="entry name" value="RimP_C"/>
</dbReference>
<evidence type="ECO:0000313" key="6">
    <source>
        <dbReference type="EMBL" id="SMB94060.1"/>
    </source>
</evidence>
<gene>
    <name evidence="3" type="primary">rimP</name>
    <name evidence="6" type="ORF">SAMN00017405_0142</name>
</gene>
<evidence type="ECO:0000256" key="1">
    <source>
        <dbReference type="ARBA" id="ARBA00022490"/>
    </source>
</evidence>
<dbReference type="InterPro" id="IPR003728">
    <property type="entry name" value="Ribosome_maturation_RimP"/>
</dbReference>
<dbReference type="NCBIfam" id="NF000928">
    <property type="entry name" value="PRK00092.1-2"/>
    <property type="match status" value="1"/>
</dbReference>
<dbReference type="OrthoDB" id="9805006at2"/>
<dbReference type="Gene3D" id="2.30.30.180">
    <property type="entry name" value="Ribosome maturation factor RimP, C-terminal domain"/>
    <property type="match status" value="1"/>
</dbReference>
<dbReference type="SUPFAM" id="SSF74942">
    <property type="entry name" value="YhbC-like, C-terminal domain"/>
    <property type="match status" value="1"/>
</dbReference>
<comment type="function">
    <text evidence="3">Required for maturation of 30S ribosomal subunits.</text>
</comment>
<dbReference type="Proteomes" id="UP000192731">
    <property type="component" value="Unassembled WGS sequence"/>
</dbReference>
<evidence type="ECO:0000313" key="7">
    <source>
        <dbReference type="Proteomes" id="UP000192731"/>
    </source>
</evidence>
<dbReference type="Pfam" id="PF02576">
    <property type="entry name" value="RimP_N"/>
    <property type="match status" value="1"/>
</dbReference>
<dbReference type="GO" id="GO:0006412">
    <property type="term" value="P:translation"/>
    <property type="evidence" value="ECO:0007669"/>
    <property type="project" value="TreeGrafter"/>
</dbReference>
<comment type="similarity">
    <text evidence="3">Belongs to the RimP family.</text>
</comment>
<dbReference type="InterPro" id="IPR028989">
    <property type="entry name" value="RimP_N"/>
</dbReference>
<reference evidence="6 7" key="1">
    <citation type="submission" date="2017-04" db="EMBL/GenBank/DDBJ databases">
        <authorList>
            <person name="Afonso C.L."/>
            <person name="Miller P.J."/>
            <person name="Scott M.A."/>
            <person name="Spackman E."/>
            <person name="Goraichik I."/>
            <person name="Dimitrov K.M."/>
            <person name="Suarez D.L."/>
            <person name="Swayne D.E."/>
        </authorList>
    </citation>
    <scope>NUCLEOTIDE SEQUENCE [LARGE SCALE GENOMIC DNA]</scope>
    <source>
        <strain evidence="6 7">DSM 11270</strain>
    </source>
</reference>
<keyword evidence="2 3" id="KW-0690">Ribosome biogenesis</keyword>
<evidence type="ECO:0000256" key="2">
    <source>
        <dbReference type="ARBA" id="ARBA00022517"/>
    </source>
</evidence>
<keyword evidence="7" id="KW-1185">Reference proteome</keyword>
<dbReference type="STRING" id="656914.SAMN00017405_0142"/>
<feature type="domain" description="Ribosome maturation factor RimP C-terminal" evidence="5">
    <location>
        <begin position="86"/>
        <end position="150"/>
    </location>
</feature>
<comment type="subcellular location">
    <subcellularLocation>
        <location evidence="3">Cytoplasm</location>
    </subcellularLocation>
</comment>
<proteinExistence type="inferred from homology"/>
<feature type="domain" description="Ribosome maturation factor RimP N-terminal" evidence="4">
    <location>
        <begin position="12"/>
        <end position="83"/>
    </location>
</feature>
<dbReference type="HAMAP" id="MF_01077">
    <property type="entry name" value="RimP"/>
    <property type="match status" value="1"/>
</dbReference>
<name>A0A1W1VLG8_DESTI</name>
<evidence type="ECO:0000256" key="3">
    <source>
        <dbReference type="HAMAP-Rule" id="MF_01077"/>
    </source>
</evidence>
<keyword evidence="1 3" id="KW-0963">Cytoplasm</keyword>
<accession>A0A1W1VLG8</accession>
<dbReference type="InterPro" id="IPR035956">
    <property type="entry name" value="RimP_N_sf"/>
</dbReference>
<dbReference type="Gene3D" id="3.30.300.70">
    <property type="entry name" value="RimP-like superfamily, N-terminal"/>
    <property type="match status" value="1"/>
</dbReference>
<dbReference type="SUPFAM" id="SSF75420">
    <property type="entry name" value="YhbC-like, N-terminal domain"/>
    <property type="match status" value="1"/>
</dbReference>
<dbReference type="RefSeq" id="WP_084053965.1">
    <property type="nucleotide sequence ID" value="NZ_FWWT01000022.1"/>
</dbReference>
<evidence type="ECO:0000259" key="4">
    <source>
        <dbReference type="Pfam" id="PF02576"/>
    </source>
</evidence>